<dbReference type="EMBL" id="CP135444">
    <property type="protein sequence ID" value="WRY35282.1"/>
    <property type="molecule type" value="Genomic_DNA"/>
</dbReference>
<protein>
    <submittedName>
        <fullName evidence="3">Zn-dependent hydrolase</fullName>
    </submittedName>
</protein>
<dbReference type="InterPro" id="IPR002933">
    <property type="entry name" value="Peptidase_M20"/>
</dbReference>
<evidence type="ECO:0000313" key="3">
    <source>
        <dbReference type="EMBL" id="WRY35282.1"/>
    </source>
</evidence>
<keyword evidence="2 3" id="KW-0378">Hydrolase</keyword>
<evidence type="ECO:0000256" key="1">
    <source>
        <dbReference type="ARBA" id="ARBA00006153"/>
    </source>
</evidence>
<name>A0ABZ1E2J9_9RHOB</name>
<evidence type="ECO:0000313" key="4">
    <source>
        <dbReference type="Proteomes" id="UP001623290"/>
    </source>
</evidence>
<dbReference type="NCBIfam" id="TIGR01879">
    <property type="entry name" value="hydantase"/>
    <property type="match status" value="1"/>
</dbReference>
<evidence type="ECO:0000256" key="2">
    <source>
        <dbReference type="ARBA" id="ARBA00022801"/>
    </source>
</evidence>
<dbReference type="Pfam" id="PF01546">
    <property type="entry name" value="Peptidase_M20"/>
    <property type="match status" value="1"/>
</dbReference>
<dbReference type="PANTHER" id="PTHR32494:SF5">
    <property type="entry name" value="ALLANTOATE AMIDOHYDROLASE"/>
    <property type="match status" value="1"/>
</dbReference>
<dbReference type="SUPFAM" id="SSF55031">
    <property type="entry name" value="Bacterial exopeptidase dimerisation domain"/>
    <property type="match status" value="1"/>
</dbReference>
<accession>A0ABZ1E2J9</accession>
<dbReference type="GO" id="GO:0016787">
    <property type="term" value="F:hydrolase activity"/>
    <property type="evidence" value="ECO:0007669"/>
    <property type="project" value="UniProtKB-KW"/>
</dbReference>
<proteinExistence type="inferred from homology"/>
<dbReference type="InterPro" id="IPR036264">
    <property type="entry name" value="Bact_exopeptidase_dim_dom"/>
</dbReference>
<dbReference type="PIRSF" id="PIRSF001235">
    <property type="entry name" value="Amidase_carbamoylase"/>
    <property type="match status" value="1"/>
</dbReference>
<dbReference type="RefSeq" id="WP_330647048.1">
    <property type="nucleotide sequence ID" value="NZ_CP135444.1"/>
</dbReference>
<dbReference type="Proteomes" id="UP001623290">
    <property type="component" value="Plasmid unnamed1"/>
</dbReference>
<sequence length="415" mass="43872">MEPRHGQGLIDQERLWSDLMTLGAIGGTPAGGSMRGALSPADREGRALFSHWAIEAGLSLRADRIGNLFARREGRDPQAAPVMIGSHLDTQLPGGRFDGVLGVLAGLAVCRALDRAGIVTRRPIEVVDWTNEEGARFQPGVMGSAVYTGALDLDEALARQDPQGISVAQALHQTGTAGTAPVPGRIPHSYLELHIEQGPELDTRGKTIGMVTTSSAMCSGYATIRGANGHTQTLAMSRRRNALAGAARLVLAIEEIGAGLEPAGMVSASVLENWPNNRVNIPHLSTLSWAVVGFDPALRNAAVARIEAAAADIARETGLEIEIDHRHYREPCHFDDALIARGMARAAARGLPAMTLPTLTAHDALSFTALCPTALIFVPCKDGVSHSEAEWCRPEDAARGAEILLDLACEAADAP</sequence>
<keyword evidence="4" id="KW-1185">Reference proteome</keyword>
<dbReference type="InterPro" id="IPR010158">
    <property type="entry name" value="Amidase_Cbmase"/>
</dbReference>
<dbReference type="CDD" id="cd03884">
    <property type="entry name" value="M20_bAS"/>
    <property type="match status" value="1"/>
</dbReference>
<gene>
    <name evidence="3" type="ORF">RPE78_15705</name>
</gene>
<geneLocation type="plasmid" evidence="3 4">
    <name>unnamed1</name>
</geneLocation>
<dbReference type="Gene3D" id="3.40.630.10">
    <property type="entry name" value="Zn peptidases"/>
    <property type="match status" value="1"/>
</dbReference>
<dbReference type="PANTHER" id="PTHR32494">
    <property type="entry name" value="ALLANTOATE DEIMINASE-RELATED"/>
    <property type="match status" value="1"/>
</dbReference>
<organism evidence="3 4">
    <name type="scientific">Thioclava litoralis</name>
    <dbReference type="NCBI Taxonomy" id="3076557"/>
    <lineage>
        <taxon>Bacteria</taxon>
        <taxon>Pseudomonadati</taxon>
        <taxon>Pseudomonadota</taxon>
        <taxon>Alphaproteobacteria</taxon>
        <taxon>Rhodobacterales</taxon>
        <taxon>Paracoccaceae</taxon>
        <taxon>Thioclava</taxon>
    </lineage>
</organism>
<reference evidence="3 4" key="1">
    <citation type="submission" date="2023-09" db="EMBL/GenBank/DDBJ databases">
        <title>Thioclava shenzhenensis sp. nov., a multidrug resistant bacteria-antagonizing species isolated from coastal seawater.</title>
        <authorList>
            <person name="Long M."/>
        </authorList>
    </citation>
    <scope>NUCLEOTIDE SEQUENCE [LARGE SCALE GENOMIC DNA]</scope>
    <source>
        <strain evidence="3 4">FTW29</strain>
        <plasmid evidence="3 4">unnamed1</plasmid>
    </source>
</reference>
<dbReference type="SUPFAM" id="SSF53187">
    <property type="entry name" value="Zn-dependent exopeptidases"/>
    <property type="match status" value="1"/>
</dbReference>
<dbReference type="Gene3D" id="3.30.70.360">
    <property type="match status" value="1"/>
</dbReference>
<keyword evidence="3" id="KW-0614">Plasmid</keyword>
<comment type="similarity">
    <text evidence="1">Belongs to the peptidase M20 family.</text>
</comment>